<dbReference type="GO" id="GO:0000145">
    <property type="term" value="C:exocyst"/>
    <property type="evidence" value="ECO:0007669"/>
    <property type="project" value="UniProtKB-UniRule"/>
</dbReference>
<dbReference type="InParanoid" id="S8DWD5"/>
<dbReference type="GO" id="GO:0006887">
    <property type="term" value="P:exocytosis"/>
    <property type="evidence" value="ECO:0007669"/>
    <property type="project" value="UniProtKB-KW"/>
</dbReference>
<evidence type="ECO:0000256" key="1">
    <source>
        <dbReference type="ARBA" id="ARBA00010578"/>
    </source>
</evidence>
<comment type="subunit">
    <text evidence="4">Component of the exocyst complex.</text>
</comment>
<keyword evidence="4" id="KW-0653">Protein transport</keyword>
<dbReference type="GO" id="GO:0015031">
    <property type="term" value="P:protein transport"/>
    <property type="evidence" value="ECO:0007669"/>
    <property type="project" value="UniProtKB-KW"/>
</dbReference>
<dbReference type="AlphaFoldDB" id="S8DWD5"/>
<evidence type="ECO:0000259" key="6">
    <source>
        <dbReference type="Pfam" id="PF15469"/>
    </source>
</evidence>
<feature type="region of interest" description="Disordered" evidence="5">
    <location>
        <begin position="877"/>
        <end position="903"/>
    </location>
</feature>
<sequence length="903" mass="100052">MGRLTFEVDDAELLKTYSISSLAPKKWEEVDHEKDNSLAGMLTGSGEGEPDPLGLQNVIDVRDMDLETKTTVLVSSKSFNPKAFLSAVHPNATYQDLAAGIRHLRASIDSRSEAVKVLVEEHFNRFVAVKASTDALYAEMQEGLLAEKSEFGSRPLRDHIKQAAQKADQVFLPVLENAMKAQKLRTTLGVFERSKFFFSLPGTLIESIEAGRYDAALRDYKKGKFLLETRPGQILPVGPRDVQGSSAESQQKKILNKVWGTVEKVMGEMKNQLLAKLQEPTRGVDEQEKTIEILLELNPSDDPVWTYLDAQHKYILNHMQETYISSVEHIRSVHDTALPIIRSPDTLPGILASQLQTCIAAIEAKQGDVVIAQAGATEVWAAVLAMVKNVSEVMLTSLPNFWRIARGFLEGKLKKSPNTVGGARRSPSQCRAMALDIVKLYISFLSEFFMFSDSRVVSPPNAATEPTPPLLPRDSNSLTTAYQLMKILGEIQDSVNDVNAMEISNEAGSSLKGLLESARWKFEDIVTHGWHRDASILYYLEDWIGSIVDPFTTLYLSRLRVFQKELSTCAFKIAGGVDLSSSAATSSSRLVKRKTVAPEFTSKITKAFLDSLFAVLDGLVHLASDESQSGPALPPTVSDIAGATKTNPLELVNIQDTDNRLLLVVSNIDHLKRVFIPNMTNELGNSLGVSMDEDKHTLLTVVQELDNTLFQSYVKPKSAALMGLVRNGVLDPQMDWYETPQPREIRPYIFEILMFLVGVHAQVSAAAAPLLERTLNALVEDVAEEALRCFRQVKRFGMGGMLRATLEIEFLHQTLSRYVTPSADQTLSDLYTKISQAYARRPGDENLQANLDGVKKTLADTRRATGIEFLCFRQTKDKAKKEGTSGGSRSRDKRREKQPDAGS</sequence>
<protein>
    <recommendedName>
        <fullName evidence="4">Exocyst complex component SEC5</fullName>
    </recommendedName>
</protein>
<accession>S8DWD5</accession>
<keyword evidence="2 4" id="KW-0813">Transport</keyword>
<dbReference type="GO" id="GO:0006893">
    <property type="term" value="P:Golgi to plasma membrane transport"/>
    <property type="evidence" value="ECO:0007669"/>
    <property type="project" value="UniProtKB-UniRule"/>
</dbReference>
<dbReference type="eggNOG" id="KOG2347">
    <property type="taxonomic scope" value="Eukaryota"/>
</dbReference>
<dbReference type="HOGENOM" id="CLU_324954_0_0_1"/>
<proteinExistence type="inferred from homology"/>
<gene>
    <name evidence="7" type="ORF">FOMPIDRAFT_98227</name>
</gene>
<dbReference type="Proteomes" id="UP000015241">
    <property type="component" value="Unassembled WGS sequence"/>
</dbReference>
<organism evidence="7 8">
    <name type="scientific">Fomitopsis schrenkii</name>
    <name type="common">Brown rot fungus</name>
    <dbReference type="NCBI Taxonomy" id="2126942"/>
    <lineage>
        <taxon>Eukaryota</taxon>
        <taxon>Fungi</taxon>
        <taxon>Dikarya</taxon>
        <taxon>Basidiomycota</taxon>
        <taxon>Agaricomycotina</taxon>
        <taxon>Agaricomycetes</taxon>
        <taxon>Polyporales</taxon>
        <taxon>Fomitopsis</taxon>
    </lineage>
</organism>
<dbReference type="InterPro" id="IPR029175">
    <property type="entry name" value="EXOC2/Sec5"/>
</dbReference>
<name>S8DWD5_FOMSC</name>
<dbReference type="PANTHER" id="PTHR13043:SF1">
    <property type="entry name" value="EXOCYST COMPLEX COMPONENT 2"/>
    <property type="match status" value="1"/>
</dbReference>
<comment type="function">
    <text evidence="4">Component of the exocyst complex involved in the docking of exocytic vesicles with fusion sites on the plasma membrane.</text>
</comment>
<dbReference type="Pfam" id="PF15469">
    <property type="entry name" value="Sec5"/>
    <property type="match status" value="1"/>
</dbReference>
<dbReference type="InterPro" id="IPR039481">
    <property type="entry name" value="EXOC2/Sec5_N_dom"/>
</dbReference>
<dbReference type="EMBL" id="KE504176">
    <property type="protein sequence ID" value="EPS97441.1"/>
    <property type="molecule type" value="Genomic_DNA"/>
</dbReference>
<evidence type="ECO:0000256" key="2">
    <source>
        <dbReference type="ARBA" id="ARBA00022448"/>
    </source>
</evidence>
<evidence type="ECO:0000313" key="7">
    <source>
        <dbReference type="EMBL" id="EPS97441.1"/>
    </source>
</evidence>
<evidence type="ECO:0000256" key="5">
    <source>
        <dbReference type="SAM" id="MobiDB-lite"/>
    </source>
</evidence>
<evidence type="ECO:0000256" key="3">
    <source>
        <dbReference type="ARBA" id="ARBA00022483"/>
    </source>
</evidence>
<feature type="domain" description="Exocyst complex component EXOC2/Sec5 N-terminal" evidence="6">
    <location>
        <begin position="50"/>
        <end position="872"/>
    </location>
</feature>
<dbReference type="STRING" id="743788.S8DWD5"/>
<dbReference type="PANTHER" id="PTHR13043">
    <property type="entry name" value="EXOCYST COMPLEX COMPONENT SEC5"/>
    <property type="match status" value="1"/>
</dbReference>
<reference evidence="7 8" key="1">
    <citation type="journal article" date="2012" name="Science">
        <title>The Paleozoic origin of enzymatic lignin decomposition reconstructed from 31 fungal genomes.</title>
        <authorList>
            <person name="Floudas D."/>
            <person name="Binder M."/>
            <person name="Riley R."/>
            <person name="Barry K."/>
            <person name="Blanchette R.A."/>
            <person name="Henrissat B."/>
            <person name="Martinez A.T."/>
            <person name="Otillar R."/>
            <person name="Spatafora J.W."/>
            <person name="Yadav J.S."/>
            <person name="Aerts A."/>
            <person name="Benoit I."/>
            <person name="Boyd A."/>
            <person name="Carlson A."/>
            <person name="Copeland A."/>
            <person name="Coutinho P.M."/>
            <person name="de Vries R.P."/>
            <person name="Ferreira P."/>
            <person name="Findley K."/>
            <person name="Foster B."/>
            <person name="Gaskell J."/>
            <person name="Glotzer D."/>
            <person name="Gorecki P."/>
            <person name="Heitman J."/>
            <person name="Hesse C."/>
            <person name="Hori C."/>
            <person name="Igarashi K."/>
            <person name="Jurgens J.A."/>
            <person name="Kallen N."/>
            <person name="Kersten P."/>
            <person name="Kohler A."/>
            <person name="Kuees U."/>
            <person name="Kumar T.K.A."/>
            <person name="Kuo A."/>
            <person name="LaButti K."/>
            <person name="Larrondo L.F."/>
            <person name="Lindquist E."/>
            <person name="Ling A."/>
            <person name="Lombard V."/>
            <person name="Lucas S."/>
            <person name="Lundell T."/>
            <person name="Martin R."/>
            <person name="McLaughlin D.J."/>
            <person name="Morgenstern I."/>
            <person name="Morin E."/>
            <person name="Murat C."/>
            <person name="Nagy L.G."/>
            <person name="Nolan M."/>
            <person name="Ohm R.A."/>
            <person name="Patyshakuliyeva A."/>
            <person name="Rokas A."/>
            <person name="Ruiz-Duenas F.J."/>
            <person name="Sabat G."/>
            <person name="Salamov A."/>
            <person name="Samejima M."/>
            <person name="Schmutz J."/>
            <person name="Slot J.C."/>
            <person name="St John F."/>
            <person name="Stenlid J."/>
            <person name="Sun H."/>
            <person name="Sun S."/>
            <person name="Syed K."/>
            <person name="Tsang A."/>
            <person name="Wiebenga A."/>
            <person name="Young D."/>
            <person name="Pisabarro A."/>
            <person name="Eastwood D.C."/>
            <person name="Martin F."/>
            <person name="Cullen D."/>
            <person name="Grigoriev I.V."/>
            <person name="Hibbett D.S."/>
        </authorList>
    </citation>
    <scope>NUCLEOTIDE SEQUENCE</scope>
    <source>
        <strain evidence="8">FP-58527</strain>
    </source>
</reference>
<comment type="similarity">
    <text evidence="1 4">Belongs to the SEC5 family.</text>
</comment>
<evidence type="ECO:0000313" key="8">
    <source>
        <dbReference type="Proteomes" id="UP000015241"/>
    </source>
</evidence>
<keyword evidence="8" id="KW-1185">Reference proteome</keyword>
<dbReference type="OrthoDB" id="26242at2759"/>
<keyword evidence="3 4" id="KW-0268">Exocytosis</keyword>
<evidence type="ECO:0000256" key="4">
    <source>
        <dbReference type="RuleBase" id="RU365069"/>
    </source>
</evidence>